<keyword evidence="2" id="KW-0396">Initiation factor</keyword>
<keyword evidence="3" id="KW-0694">RNA-binding</keyword>
<reference evidence="5 6" key="1">
    <citation type="journal article" date="2024" name="Plant J.">
        <title>Genome sequences and population genomics reveal climatic adaptation and genomic divergence between two closely related sweetgum species.</title>
        <authorList>
            <person name="Xu W.Q."/>
            <person name="Ren C.Q."/>
            <person name="Zhang X.Y."/>
            <person name="Comes H.P."/>
            <person name="Liu X.H."/>
            <person name="Li Y.G."/>
            <person name="Kettle C.J."/>
            <person name="Jalonen R."/>
            <person name="Gaisberger H."/>
            <person name="Ma Y.Z."/>
            <person name="Qiu Y.X."/>
        </authorList>
    </citation>
    <scope>NUCLEOTIDE SEQUENCE [LARGE SCALE GENOMIC DNA]</scope>
    <source>
        <strain evidence="5">Hangzhou</strain>
    </source>
</reference>
<evidence type="ECO:0000256" key="1">
    <source>
        <dbReference type="ARBA" id="ARBA00022490"/>
    </source>
</evidence>
<dbReference type="GO" id="GO:0005852">
    <property type="term" value="C:eukaryotic translation initiation factor 3 complex"/>
    <property type="evidence" value="ECO:0007669"/>
    <property type="project" value="InterPro"/>
</dbReference>
<protein>
    <submittedName>
        <fullName evidence="5">Uncharacterized protein</fullName>
    </submittedName>
</protein>
<dbReference type="Proteomes" id="UP001415857">
    <property type="component" value="Unassembled WGS sequence"/>
</dbReference>
<dbReference type="GO" id="GO:0003723">
    <property type="term" value="F:RNA binding"/>
    <property type="evidence" value="ECO:0007669"/>
    <property type="project" value="UniProtKB-KW"/>
</dbReference>
<proteinExistence type="predicted"/>
<keyword evidence="6" id="KW-1185">Reference proteome</keyword>
<evidence type="ECO:0000313" key="6">
    <source>
        <dbReference type="Proteomes" id="UP001415857"/>
    </source>
</evidence>
<sequence length="111" mass="12450">MPSLTSPAMTLLAAVRASPPTKIRHSASLMESPLRALSLALSGGSSNNDSSRNAVTRRSRRVKIPFLTFLKLSFFVPEPKDFLLCGGLEFYDRTYDCVTPKNEWRLEKFKN</sequence>
<gene>
    <name evidence="5" type="ORF">L1049_000900</name>
</gene>
<organism evidence="5 6">
    <name type="scientific">Liquidambar formosana</name>
    <name type="common">Formosan gum</name>
    <dbReference type="NCBI Taxonomy" id="63359"/>
    <lineage>
        <taxon>Eukaryota</taxon>
        <taxon>Viridiplantae</taxon>
        <taxon>Streptophyta</taxon>
        <taxon>Embryophyta</taxon>
        <taxon>Tracheophyta</taxon>
        <taxon>Spermatophyta</taxon>
        <taxon>Magnoliopsida</taxon>
        <taxon>eudicotyledons</taxon>
        <taxon>Gunneridae</taxon>
        <taxon>Pentapetalae</taxon>
        <taxon>Saxifragales</taxon>
        <taxon>Altingiaceae</taxon>
        <taxon>Liquidambar</taxon>
    </lineage>
</organism>
<dbReference type="EMBL" id="JBBPBK010000015">
    <property type="protein sequence ID" value="KAK9269131.1"/>
    <property type="molecule type" value="Genomic_DNA"/>
</dbReference>
<dbReference type="AlphaFoldDB" id="A0AAP0R812"/>
<keyword evidence="4" id="KW-0648">Protein biosynthesis</keyword>
<evidence type="ECO:0000256" key="2">
    <source>
        <dbReference type="ARBA" id="ARBA00022540"/>
    </source>
</evidence>
<dbReference type="InterPro" id="IPR007783">
    <property type="entry name" value="eIF3d"/>
</dbReference>
<dbReference type="GO" id="GO:0003743">
    <property type="term" value="F:translation initiation factor activity"/>
    <property type="evidence" value="ECO:0007669"/>
    <property type="project" value="UniProtKB-KW"/>
</dbReference>
<name>A0AAP0R812_LIQFO</name>
<accession>A0AAP0R812</accession>
<dbReference type="Pfam" id="PF05091">
    <property type="entry name" value="eIF-3_zeta"/>
    <property type="match status" value="1"/>
</dbReference>
<keyword evidence="1" id="KW-0963">Cytoplasm</keyword>
<evidence type="ECO:0000313" key="5">
    <source>
        <dbReference type="EMBL" id="KAK9269131.1"/>
    </source>
</evidence>
<evidence type="ECO:0000256" key="3">
    <source>
        <dbReference type="ARBA" id="ARBA00022884"/>
    </source>
</evidence>
<comment type="caution">
    <text evidence="5">The sequence shown here is derived from an EMBL/GenBank/DDBJ whole genome shotgun (WGS) entry which is preliminary data.</text>
</comment>
<evidence type="ECO:0000256" key="4">
    <source>
        <dbReference type="ARBA" id="ARBA00022917"/>
    </source>
</evidence>